<gene>
    <name evidence="1" type="ORF">IZO911_LOCUS45061</name>
    <name evidence="2" type="ORF">KXQ929_LOCUS46440</name>
</gene>
<sequence length="52" mass="5958">MSSTMLRFEQLKDYQSTDCVNIIKTVQKLSLTSSINRNVRSLTSNVHLNTIQ</sequence>
<dbReference type="Proteomes" id="UP000663860">
    <property type="component" value="Unassembled WGS sequence"/>
</dbReference>
<proteinExistence type="predicted"/>
<dbReference type="EMBL" id="CAJOBB010015492">
    <property type="protein sequence ID" value="CAF4317553.1"/>
    <property type="molecule type" value="Genomic_DNA"/>
</dbReference>
<evidence type="ECO:0000313" key="2">
    <source>
        <dbReference type="EMBL" id="CAF4317553.1"/>
    </source>
</evidence>
<organism evidence="1 3">
    <name type="scientific">Adineta steineri</name>
    <dbReference type="NCBI Taxonomy" id="433720"/>
    <lineage>
        <taxon>Eukaryota</taxon>
        <taxon>Metazoa</taxon>
        <taxon>Spiralia</taxon>
        <taxon>Gnathifera</taxon>
        <taxon>Rotifera</taxon>
        <taxon>Eurotatoria</taxon>
        <taxon>Bdelloidea</taxon>
        <taxon>Adinetida</taxon>
        <taxon>Adinetidae</taxon>
        <taxon>Adineta</taxon>
    </lineage>
</organism>
<evidence type="ECO:0000313" key="3">
    <source>
        <dbReference type="Proteomes" id="UP000663860"/>
    </source>
</evidence>
<evidence type="ECO:0000313" key="1">
    <source>
        <dbReference type="EMBL" id="CAF1502201.1"/>
    </source>
</evidence>
<comment type="caution">
    <text evidence="1">The sequence shown here is derived from an EMBL/GenBank/DDBJ whole genome shotgun (WGS) entry which is preliminary data.</text>
</comment>
<reference evidence="1" key="1">
    <citation type="submission" date="2021-02" db="EMBL/GenBank/DDBJ databases">
        <authorList>
            <person name="Nowell W R."/>
        </authorList>
    </citation>
    <scope>NUCLEOTIDE SEQUENCE</scope>
</reference>
<name>A0A815T343_9BILA</name>
<accession>A0A815T343</accession>
<protein>
    <submittedName>
        <fullName evidence="1">Uncharacterized protein</fullName>
    </submittedName>
</protein>
<dbReference type="AlphaFoldDB" id="A0A815T343"/>
<dbReference type="Proteomes" id="UP000663868">
    <property type="component" value="Unassembled WGS sequence"/>
</dbReference>
<feature type="non-terminal residue" evidence="1">
    <location>
        <position position="52"/>
    </location>
</feature>
<dbReference type="EMBL" id="CAJNOE010003366">
    <property type="protein sequence ID" value="CAF1502201.1"/>
    <property type="molecule type" value="Genomic_DNA"/>
</dbReference>